<feature type="compositionally biased region" description="Polar residues" evidence="1">
    <location>
        <begin position="16"/>
        <end position="30"/>
    </location>
</feature>
<sequence length="91" mass="10286">MKMFFQYNRARDQINLDISNNPLPNFPTQTDPRDSLRKNIIKPGRNLNAFKQPIVQLTDDLSSRSLSIFQRGMIENVTTPAQNCSSCGGAK</sequence>
<protein>
    <submittedName>
        <fullName evidence="2">Uncharacterized protein</fullName>
    </submittedName>
</protein>
<proteinExistence type="predicted"/>
<accession>A0A6C0B337</accession>
<dbReference type="AlphaFoldDB" id="A0A6C0B337"/>
<dbReference type="EMBL" id="MN739056">
    <property type="protein sequence ID" value="QHS86472.1"/>
    <property type="molecule type" value="Genomic_DNA"/>
</dbReference>
<feature type="region of interest" description="Disordered" evidence="1">
    <location>
        <begin position="16"/>
        <end position="35"/>
    </location>
</feature>
<evidence type="ECO:0000313" key="2">
    <source>
        <dbReference type="EMBL" id="QHS86472.1"/>
    </source>
</evidence>
<name>A0A6C0B337_9ZZZZ</name>
<organism evidence="2">
    <name type="scientific">viral metagenome</name>
    <dbReference type="NCBI Taxonomy" id="1070528"/>
    <lineage>
        <taxon>unclassified sequences</taxon>
        <taxon>metagenomes</taxon>
        <taxon>organismal metagenomes</taxon>
    </lineage>
</organism>
<evidence type="ECO:0000256" key="1">
    <source>
        <dbReference type="SAM" id="MobiDB-lite"/>
    </source>
</evidence>
<reference evidence="2" key="1">
    <citation type="journal article" date="2020" name="Nature">
        <title>Giant virus diversity and host interactions through global metagenomics.</title>
        <authorList>
            <person name="Schulz F."/>
            <person name="Roux S."/>
            <person name="Paez-Espino D."/>
            <person name="Jungbluth S."/>
            <person name="Walsh D.A."/>
            <person name="Denef V.J."/>
            <person name="McMahon K.D."/>
            <person name="Konstantinidis K.T."/>
            <person name="Eloe-Fadrosh E.A."/>
            <person name="Kyrpides N.C."/>
            <person name="Woyke T."/>
        </authorList>
    </citation>
    <scope>NUCLEOTIDE SEQUENCE</scope>
    <source>
        <strain evidence="2">GVMAG-M-3300009187-29</strain>
    </source>
</reference>